<comment type="subcellular location">
    <subcellularLocation>
        <location evidence="1">Membrane</location>
        <topology evidence="1">Multi-pass membrane protein</topology>
    </subcellularLocation>
</comment>
<evidence type="ECO:0000256" key="2">
    <source>
        <dbReference type="ARBA" id="ARBA00022448"/>
    </source>
</evidence>
<evidence type="ECO:0000256" key="4">
    <source>
        <dbReference type="ARBA" id="ARBA00022692"/>
    </source>
</evidence>
<name>A0A0A6UFU1_ACTUT</name>
<dbReference type="AlphaFoldDB" id="A0A0A6UFU1"/>
<feature type="transmembrane region" description="Helical" evidence="7">
    <location>
        <begin position="164"/>
        <end position="181"/>
    </location>
</feature>
<dbReference type="Proteomes" id="UP000054537">
    <property type="component" value="Unassembled WGS sequence"/>
</dbReference>
<feature type="transmembrane region" description="Helical" evidence="7">
    <location>
        <begin position="34"/>
        <end position="54"/>
    </location>
</feature>
<reference evidence="8 9" key="1">
    <citation type="submission" date="2014-10" db="EMBL/GenBank/DDBJ databases">
        <title>Draft genome sequence of Actinoplanes utahensis NRRL 12052.</title>
        <authorList>
            <person name="Velasco-Bucheli B."/>
            <person name="del Cerro C."/>
            <person name="Hormigo D."/>
            <person name="Garcia J.L."/>
            <person name="Acebal C."/>
            <person name="Arroyo M."/>
            <person name="de la Mata I."/>
        </authorList>
    </citation>
    <scope>NUCLEOTIDE SEQUENCE [LARGE SCALE GENOMIC DNA]</scope>
    <source>
        <strain evidence="8 9">NRRL 12052</strain>
    </source>
</reference>
<evidence type="ECO:0000313" key="8">
    <source>
        <dbReference type="EMBL" id="KHD74286.1"/>
    </source>
</evidence>
<evidence type="ECO:0000256" key="7">
    <source>
        <dbReference type="SAM" id="Phobius"/>
    </source>
</evidence>
<proteinExistence type="predicted"/>
<feature type="transmembrane region" description="Helical" evidence="7">
    <location>
        <begin position="287"/>
        <end position="306"/>
    </location>
</feature>
<comment type="caution">
    <text evidence="8">The sequence shown here is derived from an EMBL/GenBank/DDBJ whole genome shotgun (WGS) entry which is preliminary data.</text>
</comment>
<feature type="transmembrane region" description="Helical" evidence="7">
    <location>
        <begin position="94"/>
        <end position="117"/>
    </location>
</feature>
<evidence type="ECO:0000256" key="5">
    <source>
        <dbReference type="ARBA" id="ARBA00022989"/>
    </source>
</evidence>
<sequence length="307" mass="31565">MAGVLSGFTTIWALAAVGYVLARFRVLGEQAPQVLANLVFSVATPALLFTTLSRTSLDRIVTGASVAFVASTIVVAVLYTLVARLLWKRGARTVTIGALGASYVNAGNMGLAIAAYVLGDVSLVVPVLLFQVLLAAPFALAVLDLAGGEGRPSPRRLALLPARNPIMIGSAAGIAVAASGWTPPDLLLEPFELIGAAAVPAALLAFGMSLPGARPLRTGPDAPDRYLAVACKVVVQPVLAYLIGRFLLGLTPDQVFVAVVTAALPAAQNVFVFALRYRAAEGLARDVVALSTPLSALAMTAAAVLLT</sequence>
<accession>A0A0A6UFU1</accession>
<dbReference type="GO" id="GO:0055085">
    <property type="term" value="P:transmembrane transport"/>
    <property type="evidence" value="ECO:0007669"/>
    <property type="project" value="InterPro"/>
</dbReference>
<keyword evidence="9" id="KW-1185">Reference proteome</keyword>
<organism evidence="8 9">
    <name type="scientific">Actinoplanes utahensis</name>
    <dbReference type="NCBI Taxonomy" id="1869"/>
    <lineage>
        <taxon>Bacteria</taxon>
        <taxon>Bacillati</taxon>
        <taxon>Actinomycetota</taxon>
        <taxon>Actinomycetes</taxon>
        <taxon>Micromonosporales</taxon>
        <taxon>Micromonosporaceae</taxon>
        <taxon>Actinoplanes</taxon>
    </lineage>
</organism>
<dbReference type="PANTHER" id="PTHR36838">
    <property type="entry name" value="AUXIN EFFLUX CARRIER FAMILY PROTEIN"/>
    <property type="match status" value="1"/>
</dbReference>
<feature type="transmembrane region" description="Helical" evidence="7">
    <location>
        <begin position="6"/>
        <end position="22"/>
    </location>
</feature>
<protein>
    <submittedName>
        <fullName evidence="8">Membrane protein</fullName>
    </submittedName>
</protein>
<feature type="transmembrane region" description="Helical" evidence="7">
    <location>
        <begin position="60"/>
        <end position="82"/>
    </location>
</feature>
<feature type="transmembrane region" description="Helical" evidence="7">
    <location>
        <begin position="225"/>
        <end position="243"/>
    </location>
</feature>
<dbReference type="GO" id="GO:0016020">
    <property type="term" value="C:membrane"/>
    <property type="evidence" value="ECO:0007669"/>
    <property type="project" value="UniProtKB-SubCell"/>
</dbReference>
<dbReference type="Pfam" id="PF03547">
    <property type="entry name" value="Mem_trans"/>
    <property type="match status" value="2"/>
</dbReference>
<keyword evidence="6 7" id="KW-0472">Membrane</keyword>
<dbReference type="OrthoDB" id="5405318at2"/>
<dbReference type="STRING" id="1869.MB27_29710"/>
<feature type="transmembrane region" description="Helical" evidence="7">
    <location>
        <begin position="123"/>
        <end position="143"/>
    </location>
</feature>
<evidence type="ECO:0000256" key="3">
    <source>
        <dbReference type="ARBA" id="ARBA00022475"/>
    </source>
</evidence>
<dbReference type="EMBL" id="JRTT01000048">
    <property type="protein sequence ID" value="KHD74286.1"/>
    <property type="molecule type" value="Genomic_DNA"/>
</dbReference>
<keyword evidence="2" id="KW-0813">Transport</keyword>
<keyword evidence="5 7" id="KW-1133">Transmembrane helix</keyword>
<feature type="transmembrane region" description="Helical" evidence="7">
    <location>
        <begin position="193"/>
        <end position="213"/>
    </location>
</feature>
<evidence type="ECO:0000313" key="9">
    <source>
        <dbReference type="Proteomes" id="UP000054537"/>
    </source>
</evidence>
<evidence type="ECO:0000256" key="6">
    <source>
        <dbReference type="ARBA" id="ARBA00023136"/>
    </source>
</evidence>
<dbReference type="InterPro" id="IPR004776">
    <property type="entry name" value="Mem_transp_PIN-like"/>
</dbReference>
<dbReference type="eggNOG" id="COG0679">
    <property type="taxonomic scope" value="Bacteria"/>
</dbReference>
<dbReference type="PANTHER" id="PTHR36838:SF1">
    <property type="entry name" value="SLR1864 PROTEIN"/>
    <property type="match status" value="1"/>
</dbReference>
<evidence type="ECO:0000256" key="1">
    <source>
        <dbReference type="ARBA" id="ARBA00004141"/>
    </source>
</evidence>
<gene>
    <name evidence="8" type="ORF">MB27_29710</name>
</gene>
<keyword evidence="4 7" id="KW-0812">Transmembrane</keyword>
<keyword evidence="3" id="KW-1003">Cell membrane</keyword>
<feature type="transmembrane region" description="Helical" evidence="7">
    <location>
        <begin position="255"/>
        <end position="275"/>
    </location>
</feature>